<evidence type="ECO:0000313" key="3">
    <source>
        <dbReference type="Proteomes" id="UP000191933"/>
    </source>
</evidence>
<dbReference type="RefSeq" id="WP_072494475.1">
    <property type="nucleotide sequence ID" value="NZ_LT009718.1"/>
</dbReference>
<accession>A0A9W5AZP9</accession>
<reference evidence="2 3" key="1">
    <citation type="submission" date="2016-01" db="EMBL/GenBank/DDBJ databases">
        <authorList>
            <person name="Regsiter A."/>
            <person name="william w."/>
        </authorList>
    </citation>
    <scope>NUCLEOTIDE SEQUENCE [LARGE SCALE GENOMIC DNA]</scope>
    <source>
        <strain evidence="2 3">CFBP 5494</strain>
    </source>
</reference>
<evidence type="ECO:0000313" key="2">
    <source>
        <dbReference type="EMBL" id="CUW88407.1"/>
    </source>
</evidence>
<dbReference type="Gene3D" id="3.40.50.300">
    <property type="entry name" value="P-loop containing nucleotide triphosphate hydrolases"/>
    <property type="match status" value="1"/>
</dbReference>
<evidence type="ECO:0000259" key="1">
    <source>
        <dbReference type="Pfam" id="PF13175"/>
    </source>
</evidence>
<feature type="domain" description="Endonuclease GajA/Old nuclease/RecF-like AAA" evidence="1">
    <location>
        <begin position="240"/>
        <end position="353"/>
    </location>
</feature>
<protein>
    <recommendedName>
        <fullName evidence="1">Endonuclease GajA/Old nuclease/RecF-like AAA domain-containing protein</fullName>
    </recommendedName>
</protein>
<dbReference type="InterPro" id="IPR027417">
    <property type="entry name" value="P-loop_NTPase"/>
</dbReference>
<dbReference type="InterPro" id="IPR041685">
    <property type="entry name" value="AAA_GajA/Old/RecF-like"/>
</dbReference>
<feature type="domain" description="Endonuclease GajA/Old nuclease/RecF-like AAA" evidence="1">
    <location>
        <begin position="6"/>
        <end position="72"/>
    </location>
</feature>
<name>A0A9W5AZP9_9HYPH</name>
<dbReference type="InterPro" id="IPR051396">
    <property type="entry name" value="Bact_Antivir_Def_Nuclease"/>
</dbReference>
<proteinExistence type="predicted"/>
<gene>
    <name evidence="2" type="ORF">AGR2A_Cc140051</name>
</gene>
<dbReference type="Pfam" id="PF13175">
    <property type="entry name" value="AAA_15"/>
    <property type="match status" value="2"/>
</dbReference>
<dbReference type="EMBL" id="FBVY01000006">
    <property type="protein sequence ID" value="CUW88407.1"/>
    <property type="molecule type" value="Genomic_DNA"/>
</dbReference>
<organism evidence="2 3">
    <name type="scientific">Agrobacterium genomosp. 2 str. CFBP 5494</name>
    <dbReference type="NCBI Taxonomy" id="1183436"/>
    <lineage>
        <taxon>Bacteria</taxon>
        <taxon>Pseudomonadati</taxon>
        <taxon>Pseudomonadota</taxon>
        <taxon>Alphaproteobacteria</taxon>
        <taxon>Hyphomicrobiales</taxon>
        <taxon>Rhizobiaceae</taxon>
        <taxon>Rhizobium/Agrobacterium group</taxon>
        <taxon>Agrobacterium</taxon>
        <taxon>Agrobacterium tumefaciens complex</taxon>
    </lineage>
</organism>
<comment type="caution">
    <text evidence="2">The sequence shown here is derived from an EMBL/GenBank/DDBJ whole genome shotgun (WGS) entry which is preliminary data.</text>
</comment>
<dbReference type="PANTHER" id="PTHR43581">
    <property type="entry name" value="ATP/GTP PHOSPHATASE"/>
    <property type="match status" value="1"/>
</dbReference>
<dbReference type="PANTHER" id="PTHR43581:SF2">
    <property type="entry name" value="EXCINUCLEASE ATPASE SUBUNIT"/>
    <property type="match status" value="1"/>
</dbReference>
<sequence>MLFYAKNFRGFGELRIDIEKNIFLVGDNSSGKTSIIYLLEYITRTDLNGLPILMSDFNVGKYDFFSPYFDHADVTIGFSAKEDDREIYRVITLRKLKKAYSAAVIKSTSASRNRSITLREGEGIKEFSIVERDDLTFDQVLEIHGDPNAVFTEYKDGFDRVPVNFPQSVLNAVGDDKDNFQDWVDISFASPLPNCRHIGPMRAMPENFYQMDRQFHSTGSHFAIMMRDVESAPNKNKSKSSIRKFGKESGLFQDFKVKMVSASIGNPLLNVVVKKNSREFLINQVGIGVSQVAPILAETQAFAHGIVSSSLILIEQPELHLHPIAQAALGEYLWEMTNFGLRFVIETHSDYLIDRYRAKIKENKGKNSAMILYCTNGPDGNTASEVEIADDGKLVGAPKSYHQFFLNEMGRTIF</sequence>
<dbReference type="AlphaFoldDB" id="A0A9W5AZP9"/>
<dbReference type="SUPFAM" id="SSF52540">
    <property type="entry name" value="P-loop containing nucleoside triphosphate hydrolases"/>
    <property type="match status" value="1"/>
</dbReference>
<dbReference type="Proteomes" id="UP000191933">
    <property type="component" value="Unassembled WGS sequence"/>
</dbReference>
<keyword evidence="3" id="KW-1185">Reference proteome</keyword>